<dbReference type="GO" id="GO:0015074">
    <property type="term" value="P:DNA integration"/>
    <property type="evidence" value="ECO:0007669"/>
    <property type="project" value="InterPro"/>
</dbReference>
<dbReference type="AlphaFoldDB" id="A0A023DKN4"/>
<evidence type="ECO:0000256" key="1">
    <source>
        <dbReference type="ARBA" id="ARBA00009277"/>
    </source>
</evidence>
<keyword evidence="8" id="KW-1185">Reference proteome</keyword>
<dbReference type="PROSITE" id="PS50994">
    <property type="entry name" value="INTEGRASE"/>
    <property type="match status" value="1"/>
</dbReference>
<dbReference type="InterPro" id="IPR001584">
    <property type="entry name" value="Integrase_cat-core"/>
</dbReference>
<dbReference type="InterPro" id="IPR006120">
    <property type="entry name" value="Resolvase_HTH_dom"/>
</dbReference>
<protein>
    <submittedName>
        <fullName evidence="7">Putative transposase</fullName>
    </submittedName>
</protein>
<sequence length="400" mass="47043">MITRGEFFMIKEMYERGMSISDIARELGIDRKTVRKYIHSSNPPSKFKRKPRKSKLDPFKPYLQKRMLEDGVFNSEKLFFEIRQQGYTGGKTILKDYMQPFRETAKKKYTVRYETLPGEQMQVDWKEVGEVVIEGKKVKLSLFVATLGYSRMKYAVFTTSQDQEHLMECLIQSFKYFGGIPKRVLFDNMKTVTDGREQGVVKWNQRFSEFASYYGFIPKVCRPYRAQTKGKVERAIQYIMDHFYVGTSFESIEELNFLLHRWLDQVANRKPNATTGIPPQERWAEEQLKPLPLKDYDTSYLSYRKVHWDGSFSYKGEQWLLSAEYVGKEILVKERLNGDIRLYYRGEEISYLNQQKKVIAFAEKIKKKQTEMATTISPVSVEVDTRPLSVYDAFLRGESS</sequence>
<evidence type="ECO:0000256" key="4">
    <source>
        <dbReference type="ARBA" id="ARBA00023172"/>
    </source>
</evidence>
<dbReference type="SUPFAM" id="SSF53098">
    <property type="entry name" value="Ribonuclease H-like"/>
    <property type="match status" value="1"/>
</dbReference>
<keyword evidence="2" id="KW-0815">Transposition</keyword>
<reference evidence="7 8" key="1">
    <citation type="submission" date="2014-04" db="EMBL/GenBank/DDBJ databases">
        <title>Whole genome shotgun sequence of Geobacillus caldoxylosilyticus NBRC 107762.</title>
        <authorList>
            <person name="Hosoyama A."/>
            <person name="Hosoyama Y."/>
            <person name="Katano-Makiyama Y."/>
            <person name="Tsuchikane K."/>
            <person name="Ohji S."/>
            <person name="Ichikawa N."/>
            <person name="Yamazoe A."/>
            <person name="Fujita N."/>
        </authorList>
    </citation>
    <scope>NUCLEOTIDE SEQUENCE [LARGE SCALE GENOMIC DNA]</scope>
    <source>
        <strain evidence="7 8">NBRC 107762</strain>
    </source>
</reference>
<gene>
    <name evidence="7" type="ORF">GCA01S_114_00010</name>
</gene>
<dbReference type="GO" id="GO:0032196">
    <property type="term" value="P:transposition"/>
    <property type="evidence" value="ECO:0007669"/>
    <property type="project" value="UniProtKB-KW"/>
</dbReference>
<dbReference type="Proteomes" id="UP000023561">
    <property type="component" value="Unassembled WGS sequence"/>
</dbReference>
<organism evidence="7 8">
    <name type="scientific">Parageobacillus caldoxylosilyticus NBRC 107762</name>
    <dbReference type="NCBI Taxonomy" id="1220594"/>
    <lineage>
        <taxon>Bacteria</taxon>
        <taxon>Bacillati</taxon>
        <taxon>Bacillota</taxon>
        <taxon>Bacilli</taxon>
        <taxon>Bacillales</taxon>
        <taxon>Anoxybacillaceae</taxon>
        <taxon>Saccharococcus</taxon>
    </lineage>
</organism>
<dbReference type="EMBL" id="BAWO01000114">
    <property type="protein sequence ID" value="GAJ41849.1"/>
    <property type="molecule type" value="Genomic_DNA"/>
</dbReference>
<dbReference type="PANTHER" id="PTHR35004">
    <property type="entry name" value="TRANSPOSASE RV3428C-RELATED"/>
    <property type="match status" value="1"/>
</dbReference>
<evidence type="ECO:0000256" key="3">
    <source>
        <dbReference type="ARBA" id="ARBA00023125"/>
    </source>
</evidence>
<dbReference type="Pfam" id="PF02796">
    <property type="entry name" value="HTH_7"/>
    <property type="match status" value="1"/>
</dbReference>
<dbReference type="Gene3D" id="1.10.10.60">
    <property type="entry name" value="Homeodomain-like"/>
    <property type="match status" value="1"/>
</dbReference>
<proteinExistence type="inferred from homology"/>
<accession>A0A023DKN4</accession>
<dbReference type="Gene3D" id="3.30.420.10">
    <property type="entry name" value="Ribonuclease H-like superfamily/Ribonuclease H"/>
    <property type="match status" value="1"/>
</dbReference>
<dbReference type="GO" id="GO:0003677">
    <property type="term" value="F:DNA binding"/>
    <property type="evidence" value="ECO:0007669"/>
    <property type="project" value="UniProtKB-KW"/>
</dbReference>
<evidence type="ECO:0000313" key="7">
    <source>
        <dbReference type="EMBL" id="GAJ41849.1"/>
    </source>
</evidence>
<keyword evidence="3" id="KW-0238">DNA-binding</keyword>
<evidence type="ECO:0000259" key="6">
    <source>
        <dbReference type="PROSITE" id="PS50994"/>
    </source>
</evidence>
<dbReference type="InterPro" id="IPR017894">
    <property type="entry name" value="HTH_IS21_transposase_type"/>
</dbReference>
<dbReference type="RefSeq" id="WP_042412544.1">
    <property type="nucleotide sequence ID" value="NZ_BAWO01000114.1"/>
</dbReference>
<dbReference type="Pfam" id="PF00665">
    <property type="entry name" value="rve"/>
    <property type="match status" value="1"/>
</dbReference>
<comment type="caution">
    <text evidence="7">The sequence shown here is derived from an EMBL/GenBank/DDBJ whole genome shotgun (WGS) entry which is preliminary data.</text>
</comment>
<dbReference type="NCBIfam" id="NF033546">
    <property type="entry name" value="transpos_IS21"/>
    <property type="match status" value="1"/>
</dbReference>
<evidence type="ECO:0000259" key="5">
    <source>
        <dbReference type="PROSITE" id="PS50531"/>
    </source>
</evidence>
<dbReference type="PROSITE" id="PS50531">
    <property type="entry name" value="HTH_IS21"/>
    <property type="match status" value="1"/>
</dbReference>
<feature type="domain" description="HTH IS21-type" evidence="5">
    <location>
        <begin position="5"/>
        <end position="67"/>
    </location>
</feature>
<dbReference type="OrthoDB" id="92877at2"/>
<evidence type="ECO:0000256" key="2">
    <source>
        <dbReference type="ARBA" id="ARBA00022578"/>
    </source>
</evidence>
<dbReference type="PANTHER" id="PTHR35004:SF6">
    <property type="entry name" value="TRANSPOSASE"/>
    <property type="match status" value="1"/>
</dbReference>
<dbReference type="InterPro" id="IPR012337">
    <property type="entry name" value="RNaseH-like_sf"/>
</dbReference>
<evidence type="ECO:0000313" key="8">
    <source>
        <dbReference type="Proteomes" id="UP000023561"/>
    </source>
</evidence>
<name>A0A023DKN4_9BACL</name>
<comment type="similarity">
    <text evidence="1">Belongs to the transposase IS21/IS408/IS1162 family.</text>
</comment>
<dbReference type="InterPro" id="IPR036397">
    <property type="entry name" value="RNaseH_sf"/>
</dbReference>
<feature type="domain" description="Integrase catalytic" evidence="6">
    <location>
        <begin position="113"/>
        <end position="287"/>
    </location>
</feature>
<keyword evidence="4" id="KW-0233">DNA recombination</keyword>
<dbReference type="GO" id="GO:0000150">
    <property type="term" value="F:DNA strand exchange activity"/>
    <property type="evidence" value="ECO:0007669"/>
    <property type="project" value="InterPro"/>
</dbReference>